<feature type="transmembrane region" description="Helical" evidence="6">
    <location>
        <begin position="118"/>
        <end position="135"/>
    </location>
</feature>
<dbReference type="InterPro" id="IPR010658">
    <property type="entry name" value="Nodulin-like"/>
</dbReference>
<feature type="transmembrane region" description="Helical" evidence="6">
    <location>
        <begin position="54"/>
        <end position="74"/>
    </location>
</feature>
<sequence>MMSSLTVSEDEQMTLNDHPDDETPDDALIPSSSSSEPLSASNDLDDHDDTLRSVLPTLIISILLGLVSGTAYGFGRYARTLKDILGLSQSQVQTLGIFMDCGNYVGHPLVGIIYDRKGPVVSCLLGALIAFVSYWEIRWTILNHDEQDLSHAGILWLKLAFFGVGFSSGLAYISGLGTTTKALLKLTGPSSRYFGTVIGLVAASAGLSSTLVGISYQHSPNLQGFFLFWALIVPVVNIFGAIMFQIQEYNNAPIERLTESDGPIREVGPLLCSPALESAEAQESQQVKIDEEVLLNEDNNVLMEAWDSWQKLEFWLLFASFSCASGCGLLVINNLSTMVQSMGGSDSLAGTLVIVLSLSNVGGRLLMGMLGDAATPSNSPVLPRIRLLQGVNLTMALAMFLAFIFGQQQVCLILFVVIVALAYGSAWVLIVALTPKLFAKEHFGKSYGLLALGPAMSGLIFNQASAKWYDQHASNNTCIGRECYGTSYAGSMAVALIGVIITGILHKLQRRKEGQ</sequence>
<dbReference type="AlphaFoldDB" id="A0AAD2FX03"/>
<proteinExistence type="predicted"/>
<dbReference type="PANTHER" id="PTHR21576:SF158">
    <property type="entry name" value="RIBOSOMAL RNA-PROCESSING PROTEIN 12-LIKE CONSERVED DOMAIN-CONTAINING PROTEIN"/>
    <property type="match status" value="1"/>
</dbReference>
<feature type="domain" description="NFD4 C-terminal" evidence="8">
    <location>
        <begin position="310"/>
        <end position="510"/>
    </location>
</feature>
<organism evidence="9 10">
    <name type="scientific">Cylindrotheca closterium</name>
    <dbReference type="NCBI Taxonomy" id="2856"/>
    <lineage>
        <taxon>Eukaryota</taxon>
        <taxon>Sar</taxon>
        <taxon>Stramenopiles</taxon>
        <taxon>Ochrophyta</taxon>
        <taxon>Bacillariophyta</taxon>
        <taxon>Bacillariophyceae</taxon>
        <taxon>Bacillariophycidae</taxon>
        <taxon>Bacillariales</taxon>
        <taxon>Bacillariaceae</taxon>
        <taxon>Cylindrotheca</taxon>
    </lineage>
</organism>
<keyword evidence="3 6" id="KW-1133">Transmembrane helix</keyword>
<dbReference type="Pfam" id="PF06813">
    <property type="entry name" value="Nodulin-like"/>
    <property type="match status" value="1"/>
</dbReference>
<evidence type="ECO:0000256" key="1">
    <source>
        <dbReference type="ARBA" id="ARBA00004141"/>
    </source>
</evidence>
<dbReference type="InterPro" id="IPR036259">
    <property type="entry name" value="MFS_trans_sf"/>
</dbReference>
<keyword evidence="10" id="KW-1185">Reference proteome</keyword>
<evidence type="ECO:0000256" key="6">
    <source>
        <dbReference type="SAM" id="Phobius"/>
    </source>
</evidence>
<dbReference type="SUPFAM" id="SSF103473">
    <property type="entry name" value="MFS general substrate transporter"/>
    <property type="match status" value="2"/>
</dbReference>
<dbReference type="InterPro" id="IPR056555">
    <property type="entry name" value="NFD4_C"/>
</dbReference>
<evidence type="ECO:0000313" key="9">
    <source>
        <dbReference type="EMBL" id="CAJ1955647.1"/>
    </source>
</evidence>
<feature type="transmembrane region" description="Helical" evidence="6">
    <location>
        <begin position="347"/>
        <end position="366"/>
    </location>
</feature>
<evidence type="ECO:0000256" key="3">
    <source>
        <dbReference type="ARBA" id="ARBA00022989"/>
    </source>
</evidence>
<feature type="transmembrane region" description="Helical" evidence="6">
    <location>
        <begin position="193"/>
        <end position="214"/>
    </location>
</feature>
<feature type="transmembrane region" description="Helical" evidence="6">
    <location>
        <begin position="314"/>
        <end position="335"/>
    </location>
</feature>
<keyword evidence="4 6" id="KW-0472">Membrane</keyword>
<evidence type="ECO:0000256" key="5">
    <source>
        <dbReference type="SAM" id="MobiDB-lite"/>
    </source>
</evidence>
<protein>
    <recommendedName>
        <fullName evidence="11">Nodulin-like domain-containing protein</fullName>
    </recommendedName>
</protein>
<feature type="transmembrane region" description="Helical" evidence="6">
    <location>
        <begin position="226"/>
        <end position="246"/>
    </location>
</feature>
<feature type="transmembrane region" description="Helical" evidence="6">
    <location>
        <begin position="412"/>
        <end position="434"/>
    </location>
</feature>
<feature type="transmembrane region" description="Helical" evidence="6">
    <location>
        <begin position="446"/>
        <end position="466"/>
    </location>
</feature>
<evidence type="ECO:0000256" key="2">
    <source>
        <dbReference type="ARBA" id="ARBA00022692"/>
    </source>
</evidence>
<evidence type="ECO:0000313" key="10">
    <source>
        <dbReference type="Proteomes" id="UP001295423"/>
    </source>
</evidence>
<feature type="compositionally biased region" description="Low complexity" evidence="5">
    <location>
        <begin position="26"/>
        <end position="42"/>
    </location>
</feature>
<feature type="region of interest" description="Disordered" evidence="5">
    <location>
        <begin position="1"/>
        <end position="44"/>
    </location>
</feature>
<evidence type="ECO:0000256" key="4">
    <source>
        <dbReference type="ARBA" id="ARBA00023136"/>
    </source>
</evidence>
<dbReference type="EMBL" id="CAKOGP040001892">
    <property type="protein sequence ID" value="CAJ1955647.1"/>
    <property type="molecule type" value="Genomic_DNA"/>
</dbReference>
<evidence type="ECO:0000259" key="8">
    <source>
        <dbReference type="Pfam" id="PF23262"/>
    </source>
</evidence>
<comment type="subcellular location">
    <subcellularLocation>
        <location evidence="1">Membrane</location>
        <topology evidence="1">Multi-pass membrane protein</topology>
    </subcellularLocation>
</comment>
<keyword evidence="2 6" id="KW-0812">Transmembrane</keyword>
<accession>A0AAD2FX03</accession>
<dbReference type="Gene3D" id="1.20.1250.20">
    <property type="entry name" value="MFS general substrate transporter like domains"/>
    <property type="match status" value="2"/>
</dbReference>
<reference evidence="9" key="1">
    <citation type="submission" date="2023-08" db="EMBL/GenBank/DDBJ databases">
        <authorList>
            <person name="Audoor S."/>
            <person name="Bilcke G."/>
        </authorList>
    </citation>
    <scope>NUCLEOTIDE SEQUENCE</scope>
</reference>
<gene>
    <name evidence="9" type="ORF">CYCCA115_LOCUS15854</name>
</gene>
<evidence type="ECO:0000259" key="7">
    <source>
        <dbReference type="Pfam" id="PF06813"/>
    </source>
</evidence>
<name>A0AAD2FX03_9STRA</name>
<dbReference type="Proteomes" id="UP001295423">
    <property type="component" value="Unassembled WGS sequence"/>
</dbReference>
<feature type="transmembrane region" description="Helical" evidence="6">
    <location>
        <begin position="486"/>
        <end position="505"/>
    </location>
</feature>
<feature type="transmembrane region" description="Helical" evidence="6">
    <location>
        <begin position="387"/>
        <end position="406"/>
    </location>
</feature>
<evidence type="ECO:0008006" key="11">
    <source>
        <dbReference type="Google" id="ProtNLM"/>
    </source>
</evidence>
<feature type="domain" description="Nodulin-like" evidence="7">
    <location>
        <begin position="58"/>
        <end position="256"/>
    </location>
</feature>
<comment type="caution">
    <text evidence="9">The sequence shown here is derived from an EMBL/GenBank/DDBJ whole genome shotgun (WGS) entry which is preliminary data.</text>
</comment>
<dbReference type="GO" id="GO:0016020">
    <property type="term" value="C:membrane"/>
    <property type="evidence" value="ECO:0007669"/>
    <property type="project" value="UniProtKB-SubCell"/>
</dbReference>
<dbReference type="Pfam" id="PF23262">
    <property type="entry name" value="NFD4_C"/>
    <property type="match status" value="1"/>
</dbReference>
<dbReference type="PANTHER" id="PTHR21576">
    <property type="entry name" value="UNCHARACTERIZED NODULIN-LIKE PROTEIN"/>
    <property type="match status" value="1"/>
</dbReference>
<feature type="transmembrane region" description="Helical" evidence="6">
    <location>
        <begin position="155"/>
        <end position="173"/>
    </location>
</feature>